<dbReference type="PANTHER" id="PTHR11584">
    <property type="entry name" value="SERINE/THREONINE PROTEIN KINASE"/>
    <property type="match status" value="1"/>
</dbReference>
<dbReference type="InterPro" id="IPR008271">
    <property type="entry name" value="Ser/Thr_kinase_AS"/>
</dbReference>
<feature type="transmembrane region" description="Helical" evidence="7">
    <location>
        <begin position="12"/>
        <end position="32"/>
    </location>
</feature>
<feature type="compositionally biased region" description="Basic and acidic residues" evidence="6">
    <location>
        <begin position="115"/>
        <end position="126"/>
    </location>
</feature>
<keyword evidence="2" id="KW-0808">Transferase</keyword>
<dbReference type="Proteomes" id="UP001154282">
    <property type="component" value="Unassembled WGS sequence"/>
</dbReference>
<accession>A0AAV0M774</accession>
<evidence type="ECO:0000256" key="2">
    <source>
        <dbReference type="ARBA" id="ARBA00022679"/>
    </source>
</evidence>
<evidence type="ECO:0000313" key="9">
    <source>
        <dbReference type="EMBL" id="CAI0442240.1"/>
    </source>
</evidence>
<keyword evidence="7" id="KW-0472">Membrane</keyword>
<dbReference type="PROSITE" id="PS00108">
    <property type="entry name" value="PROTEIN_KINASE_ST"/>
    <property type="match status" value="1"/>
</dbReference>
<evidence type="ECO:0000256" key="7">
    <source>
        <dbReference type="SAM" id="Phobius"/>
    </source>
</evidence>
<dbReference type="AlphaFoldDB" id="A0AAV0M774"/>
<keyword evidence="4" id="KW-0418">Kinase</keyword>
<gene>
    <name evidence="9" type="ORF">LITE_LOCUS27193</name>
</gene>
<dbReference type="PANTHER" id="PTHR11584:SF369">
    <property type="entry name" value="MITOGEN-ACTIVATED PROTEIN KINASE KINASE KINASE 19-RELATED"/>
    <property type="match status" value="1"/>
</dbReference>
<keyword evidence="3" id="KW-0547">Nucleotide-binding</keyword>
<protein>
    <recommendedName>
        <fullName evidence="8">Protein kinase domain-containing protein</fullName>
    </recommendedName>
</protein>
<reference evidence="9" key="1">
    <citation type="submission" date="2022-08" db="EMBL/GenBank/DDBJ databases">
        <authorList>
            <person name="Gutierrez-Valencia J."/>
        </authorList>
    </citation>
    <scope>NUCLEOTIDE SEQUENCE</scope>
</reference>
<feature type="domain" description="Protein kinase" evidence="8">
    <location>
        <begin position="1"/>
        <end position="169"/>
    </location>
</feature>
<sequence>MRGQGFPTEERNRIPTSALVFNLVVLCAFFLLRRRLDNLLLRGFASLTRLILSGVARQILSGIAYLHRRKIVHRDIKPSNLLIDSSKHVKISDFGVSRVLAQRINTDLNHCLHEPGEDQHGVESRPGDWASLMSQPPEAPVTASGGVQGSHSLVVCRGNQGGGGRQSSC</sequence>
<keyword evidence="7" id="KW-1133">Transmembrane helix</keyword>
<keyword evidence="1" id="KW-0723">Serine/threonine-protein kinase</keyword>
<proteinExistence type="predicted"/>
<feature type="region of interest" description="Disordered" evidence="6">
    <location>
        <begin position="115"/>
        <end position="146"/>
    </location>
</feature>
<evidence type="ECO:0000256" key="1">
    <source>
        <dbReference type="ARBA" id="ARBA00022527"/>
    </source>
</evidence>
<dbReference type="SUPFAM" id="SSF56112">
    <property type="entry name" value="Protein kinase-like (PK-like)"/>
    <property type="match status" value="1"/>
</dbReference>
<evidence type="ECO:0000259" key="8">
    <source>
        <dbReference type="PROSITE" id="PS50011"/>
    </source>
</evidence>
<keyword evidence="7" id="KW-0812">Transmembrane</keyword>
<comment type="caution">
    <text evidence="9">The sequence shown here is derived from an EMBL/GenBank/DDBJ whole genome shotgun (WGS) entry which is preliminary data.</text>
</comment>
<dbReference type="GO" id="GO:0004674">
    <property type="term" value="F:protein serine/threonine kinase activity"/>
    <property type="evidence" value="ECO:0007669"/>
    <property type="project" value="UniProtKB-KW"/>
</dbReference>
<evidence type="ECO:0000256" key="5">
    <source>
        <dbReference type="ARBA" id="ARBA00022840"/>
    </source>
</evidence>
<dbReference type="InterPro" id="IPR011009">
    <property type="entry name" value="Kinase-like_dom_sf"/>
</dbReference>
<dbReference type="InterPro" id="IPR000719">
    <property type="entry name" value="Prot_kinase_dom"/>
</dbReference>
<dbReference type="GO" id="GO:0005524">
    <property type="term" value="F:ATP binding"/>
    <property type="evidence" value="ECO:0007669"/>
    <property type="project" value="UniProtKB-KW"/>
</dbReference>
<keyword evidence="10" id="KW-1185">Reference proteome</keyword>
<evidence type="ECO:0000313" key="10">
    <source>
        <dbReference type="Proteomes" id="UP001154282"/>
    </source>
</evidence>
<keyword evidence="5" id="KW-0067">ATP-binding</keyword>
<dbReference type="PROSITE" id="PS50011">
    <property type="entry name" value="PROTEIN_KINASE_DOM"/>
    <property type="match status" value="1"/>
</dbReference>
<evidence type="ECO:0000256" key="4">
    <source>
        <dbReference type="ARBA" id="ARBA00022777"/>
    </source>
</evidence>
<name>A0AAV0M774_9ROSI</name>
<organism evidence="9 10">
    <name type="scientific">Linum tenue</name>
    <dbReference type="NCBI Taxonomy" id="586396"/>
    <lineage>
        <taxon>Eukaryota</taxon>
        <taxon>Viridiplantae</taxon>
        <taxon>Streptophyta</taxon>
        <taxon>Embryophyta</taxon>
        <taxon>Tracheophyta</taxon>
        <taxon>Spermatophyta</taxon>
        <taxon>Magnoliopsida</taxon>
        <taxon>eudicotyledons</taxon>
        <taxon>Gunneridae</taxon>
        <taxon>Pentapetalae</taxon>
        <taxon>rosids</taxon>
        <taxon>fabids</taxon>
        <taxon>Malpighiales</taxon>
        <taxon>Linaceae</taxon>
        <taxon>Linum</taxon>
    </lineage>
</organism>
<dbReference type="Pfam" id="PF00069">
    <property type="entry name" value="Pkinase"/>
    <property type="match status" value="1"/>
</dbReference>
<dbReference type="Gene3D" id="1.10.510.10">
    <property type="entry name" value="Transferase(Phosphotransferase) domain 1"/>
    <property type="match status" value="1"/>
</dbReference>
<evidence type="ECO:0000256" key="3">
    <source>
        <dbReference type="ARBA" id="ARBA00022741"/>
    </source>
</evidence>
<evidence type="ECO:0000256" key="6">
    <source>
        <dbReference type="SAM" id="MobiDB-lite"/>
    </source>
</evidence>
<dbReference type="EMBL" id="CAMGYJ010000007">
    <property type="protein sequence ID" value="CAI0442240.1"/>
    <property type="molecule type" value="Genomic_DNA"/>
</dbReference>